<comment type="subcellular location">
    <subcellularLocation>
        <location evidence="1">Membrane</location>
        <topology evidence="1">Multi-pass membrane protein</topology>
    </subcellularLocation>
</comment>
<accession>A0A4R1N012</accession>
<keyword evidence="5 6" id="KW-0472">Membrane</keyword>
<dbReference type="GO" id="GO:0008360">
    <property type="term" value="P:regulation of cell shape"/>
    <property type="evidence" value="ECO:0007669"/>
    <property type="project" value="UniProtKB-KW"/>
</dbReference>
<feature type="transmembrane region" description="Helical" evidence="6">
    <location>
        <begin position="46"/>
        <end position="64"/>
    </location>
</feature>
<feature type="transmembrane region" description="Helical" evidence="6">
    <location>
        <begin position="153"/>
        <end position="173"/>
    </location>
</feature>
<feature type="transmembrane region" description="Helical" evidence="6">
    <location>
        <begin position="370"/>
        <end position="391"/>
    </location>
</feature>
<keyword evidence="4 6" id="KW-1133">Transmembrane helix</keyword>
<keyword evidence="3" id="KW-0133">Cell shape</keyword>
<evidence type="ECO:0000256" key="4">
    <source>
        <dbReference type="ARBA" id="ARBA00022989"/>
    </source>
</evidence>
<evidence type="ECO:0000256" key="5">
    <source>
        <dbReference type="ARBA" id="ARBA00023136"/>
    </source>
</evidence>
<keyword evidence="2 6" id="KW-0812">Transmembrane</keyword>
<feature type="transmembrane region" description="Helical" evidence="6">
    <location>
        <begin position="236"/>
        <end position="251"/>
    </location>
</feature>
<comment type="caution">
    <text evidence="7">The sequence shown here is derived from an EMBL/GenBank/DDBJ whole genome shotgun (WGS) entry which is preliminary data.</text>
</comment>
<evidence type="ECO:0000256" key="3">
    <source>
        <dbReference type="ARBA" id="ARBA00022960"/>
    </source>
</evidence>
<dbReference type="PANTHER" id="PTHR30474:SF3">
    <property type="entry name" value="PEPTIDOGLYCAN GLYCOSYLTRANSFERASE RODA"/>
    <property type="match status" value="1"/>
</dbReference>
<evidence type="ECO:0000256" key="2">
    <source>
        <dbReference type="ARBA" id="ARBA00022692"/>
    </source>
</evidence>
<reference evidence="7 8" key="1">
    <citation type="submission" date="2019-03" db="EMBL/GenBank/DDBJ databases">
        <title>Genomic Encyclopedia of Type Strains, Phase IV (KMG-IV): sequencing the most valuable type-strain genomes for metagenomic binning, comparative biology and taxonomic classification.</title>
        <authorList>
            <person name="Goeker M."/>
        </authorList>
    </citation>
    <scope>NUCLEOTIDE SEQUENCE [LARGE SCALE GENOMIC DNA]</scope>
    <source>
        <strain evidence="7 8">DSM 24176</strain>
    </source>
</reference>
<dbReference type="Proteomes" id="UP000294545">
    <property type="component" value="Unassembled WGS sequence"/>
</dbReference>
<organism evidence="7 8">
    <name type="scientific">Natranaerovirga hydrolytica</name>
    <dbReference type="NCBI Taxonomy" id="680378"/>
    <lineage>
        <taxon>Bacteria</taxon>
        <taxon>Bacillati</taxon>
        <taxon>Bacillota</taxon>
        <taxon>Clostridia</taxon>
        <taxon>Lachnospirales</taxon>
        <taxon>Natranaerovirgaceae</taxon>
        <taxon>Natranaerovirga</taxon>
    </lineage>
</organism>
<evidence type="ECO:0000313" key="8">
    <source>
        <dbReference type="Proteomes" id="UP000294545"/>
    </source>
</evidence>
<evidence type="ECO:0000256" key="1">
    <source>
        <dbReference type="ARBA" id="ARBA00004141"/>
    </source>
</evidence>
<dbReference type="RefSeq" id="WP_132280376.1">
    <property type="nucleotide sequence ID" value="NZ_SMGQ01000011.1"/>
</dbReference>
<feature type="transmembrane region" description="Helical" evidence="6">
    <location>
        <begin position="256"/>
        <end position="273"/>
    </location>
</feature>
<gene>
    <name evidence="7" type="ORF">EDC19_0629</name>
</gene>
<dbReference type="EMBL" id="SMGQ01000011">
    <property type="protein sequence ID" value="TCK98210.1"/>
    <property type="molecule type" value="Genomic_DNA"/>
</dbReference>
<feature type="transmembrane region" description="Helical" evidence="6">
    <location>
        <begin position="70"/>
        <end position="89"/>
    </location>
</feature>
<feature type="transmembrane region" description="Helical" evidence="6">
    <location>
        <begin position="341"/>
        <end position="358"/>
    </location>
</feature>
<dbReference type="Pfam" id="PF01098">
    <property type="entry name" value="FTSW_RODA_SPOVE"/>
    <property type="match status" value="1"/>
</dbReference>
<protein>
    <submittedName>
        <fullName evidence="7">Cell division protein FtsW (Lipid II flippase)</fullName>
    </submittedName>
</protein>
<dbReference type="GO" id="GO:0015648">
    <property type="term" value="F:lipid-linked peptidoglycan transporter activity"/>
    <property type="evidence" value="ECO:0007669"/>
    <property type="project" value="TreeGrafter"/>
</dbReference>
<feature type="transmembrane region" description="Helical" evidence="6">
    <location>
        <begin position="213"/>
        <end position="230"/>
    </location>
</feature>
<feature type="transmembrane region" description="Helical" evidence="6">
    <location>
        <begin position="6"/>
        <end position="25"/>
    </location>
</feature>
<dbReference type="OrthoDB" id="9812661at2"/>
<feature type="transmembrane region" description="Helical" evidence="6">
    <location>
        <begin position="123"/>
        <end position="141"/>
    </location>
</feature>
<keyword evidence="8" id="KW-1185">Reference proteome</keyword>
<keyword evidence="7" id="KW-0131">Cell cycle</keyword>
<sequence length="452" mass="51070">MINLYTTASTYLFLFLAILFLVTNFKSFSLDTGIYRDKKTVRQQRVIIFLSHLVGYLILFFQTLNEEIAILYIQQVAFIYLFLVLYTKIYKGASNVLLNNILYLQVIGFIFLTRLSLSYGQQQFRLSVFSAMVTLIIPYLMIKTHIIVPKFKWVYAIVGLLLLISPSLIGQEIYGAQNWIIIGGYSFQPSEIAKIAFILYLASLFRNEQSFKFVICSGLVTLLYMGIFIYQNELGIALIFFIIYVVMLYLATSGWYYFLGGLLGASIASWIAYHNFYHFQVRVAAWINPWQDIAGGGYQIAQSLFAIGAGGWLGTGLGKGMPHRIPVVDSDMIFPALMEEWGAIFGIVLILIMVYIFLLGIQIGEKSYSFFYMQVAIGISCAYGFQVFLILGGSTKLIPLTGVTLPFISYGGSSLFASYMMFSILQGILLLNYFKDNATLPKGEDDDQKEKS</sequence>
<feature type="transmembrane region" description="Helical" evidence="6">
    <location>
        <begin position="96"/>
        <end position="117"/>
    </location>
</feature>
<dbReference type="PANTHER" id="PTHR30474">
    <property type="entry name" value="CELL CYCLE PROTEIN"/>
    <property type="match status" value="1"/>
</dbReference>
<name>A0A4R1N012_9FIRM</name>
<evidence type="ECO:0000313" key="7">
    <source>
        <dbReference type="EMBL" id="TCK98210.1"/>
    </source>
</evidence>
<dbReference type="GO" id="GO:0005886">
    <property type="term" value="C:plasma membrane"/>
    <property type="evidence" value="ECO:0007669"/>
    <property type="project" value="TreeGrafter"/>
</dbReference>
<dbReference type="InterPro" id="IPR001182">
    <property type="entry name" value="FtsW/RodA"/>
</dbReference>
<feature type="transmembrane region" description="Helical" evidence="6">
    <location>
        <begin position="179"/>
        <end position="201"/>
    </location>
</feature>
<dbReference type="GO" id="GO:0032153">
    <property type="term" value="C:cell division site"/>
    <property type="evidence" value="ECO:0007669"/>
    <property type="project" value="TreeGrafter"/>
</dbReference>
<keyword evidence="7" id="KW-0132">Cell division</keyword>
<dbReference type="GO" id="GO:0051301">
    <property type="term" value="P:cell division"/>
    <property type="evidence" value="ECO:0007669"/>
    <property type="project" value="UniProtKB-KW"/>
</dbReference>
<proteinExistence type="predicted"/>
<dbReference type="AlphaFoldDB" id="A0A4R1N012"/>
<evidence type="ECO:0000256" key="6">
    <source>
        <dbReference type="SAM" id="Phobius"/>
    </source>
</evidence>
<feature type="transmembrane region" description="Helical" evidence="6">
    <location>
        <begin position="411"/>
        <end position="434"/>
    </location>
</feature>